<keyword evidence="3" id="KW-1185">Reference proteome</keyword>
<evidence type="ECO:0000313" key="3">
    <source>
        <dbReference type="Proteomes" id="UP001319080"/>
    </source>
</evidence>
<dbReference type="EMBL" id="JAHESE010000050">
    <property type="protein sequence ID" value="MBT1712114.1"/>
    <property type="molecule type" value="Genomic_DNA"/>
</dbReference>
<gene>
    <name evidence="2" type="ORF">KK062_27985</name>
</gene>
<name>A0AAP2E5A7_9BACT</name>
<sequence length="232" mass="25486">MKSKLLLVALFILGSVSTLLAHALWIETDPKASVGKAHAVKLFYGEYAAKEFENTDKWYSDVSSFTLWLIGPDGKKEQLTYTAAGNHFQASFTPAREGTYTLAVGHSAKEVNRKYVYQFNASALVQAGKSEVVPAPATSELYLQPVKDAKGKSGIVKAFYKGQPAAEIEITVSGPTGWSKTFKTDKNGMLQFELLWKGVYGIEGFYTTDETGTQGEAAYEHIWRSATLLVSY</sequence>
<evidence type="ECO:0000256" key="1">
    <source>
        <dbReference type="SAM" id="SignalP"/>
    </source>
</evidence>
<comment type="caution">
    <text evidence="2">The sequence shown here is derived from an EMBL/GenBank/DDBJ whole genome shotgun (WGS) entry which is preliminary data.</text>
</comment>
<dbReference type="Proteomes" id="UP001319080">
    <property type="component" value="Unassembled WGS sequence"/>
</dbReference>
<feature type="signal peptide" evidence="1">
    <location>
        <begin position="1"/>
        <end position="21"/>
    </location>
</feature>
<reference evidence="2 3" key="1">
    <citation type="submission" date="2021-05" db="EMBL/GenBank/DDBJ databases">
        <title>A Polyphasic approach of four new species of the genus Ohtaekwangia: Ohtaekwangia histidinii sp. nov., Ohtaekwangia cretensis sp. nov., Ohtaekwangia indiensis sp. nov., Ohtaekwangia reichenbachii sp. nov. from diverse environment.</title>
        <authorList>
            <person name="Octaviana S."/>
        </authorList>
    </citation>
    <scope>NUCLEOTIDE SEQUENCE [LARGE SCALE GENOMIC DNA]</scope>
    <source>
        <strain evidence="2 3">PWU5</strain>
    </source>
</reference>
<accession>A0AAP2E5A7</accession>
<dbReference type="Pfam" id="PF10670">
    <property type="entry name" value="DUF4198"/>
    <property type="match status" value="1"/>
</dbReference>
<dbReference type="InterPro" id="IPR019613">
    <property type="entry name" value="DUF4198"/>
</dbReference>
<protein>
    <submittedName>
        <fullName evidence="2">DUF4198 domain-containing protein</fullName>
    </submittedName>
</protein>
<dbReference type="SUPFAM" id="SSF49478">
    <property type="entry name" value="Cna protein B-type domain"/>
    <property type="match status" value="1"/>
</dbReference>
<dbReference type="RefSeq" id="WP_254087681.1">
    <property type="nucleotide sequence ID" value="NZ_JAHESE010000050.1"/>
</dbReference>
<feature type="chain" id="PRO_5042986152" evidence="1">
    <location>
        <begin position="22"/>
        <end position="232"/>
    </location>
</feature>
<proteinExistence type="predicted"/>
<evidence type="ECO:0000313" key="2">
    <source>
        <dbReference type="EMBL" id="MBT1712114.1"/>
    </source>
</evidence>
<dbReference type="AlphaFoldDB" id="A0AAP2E5A7"/>
<organism evidence="2 3">
    <name type="scientific">Dawidia cretensis</name>
    <dbReference type="NCBI Taxonomy" id="2782350"/>
    <lineage>
        <taxon>Bacteria</taxon>
        <taxon>Pseudomonadati</taxon>
        <taxon>Bacteroidota</taxon>
        <taxon>Cytophagia</taxon>
        <taxon>Cytophagales</taxon>
        <taxon>Chryseotaleaceae</taxon>
        <taxon>Dawidia</taxon>
    </lineage>
</organism>
<keyword evidence="1" id="KW-0732">Signal</keyword>